<proteinExistence type="predicted"/>
<dbReference type="EMBL" id="BART01000876">
    <property type="protein sequence ID" value="GAG58023.1"/>
    <property type="molecule type" value="Genomic_DNA"/>
</dbReference>
<protein>
    <submittedName>
        <fullName evidence="1">Uncharacterized protein</fullName>
    </submittedName>
</protein>
<name>X0ZCH7_9ZZZZ</name>
<gene>
    <name evidence="1" type="ORF">S01H4_03539</name>
</gene>
<evidence type="ECO:0000313" key="1">
    <source>
        <dbReference type="EMBL" id="GAG58023.1"/>
    </source>
</evidence>
<dbReference type="SUPFAM" id="SSF53098">
    <property type="entry name" value="Ribonuclease H-like"/>
    <property type="match status" value="1"/>
</dbReference>
<dbReference type="AlphaFoldDB" id="X0ZCH7"/>
<reference evidence="1" key="1">
    <citation type="journal article" date="2014" name="Front. Microbiol.">
        <title>High frequency of phylogenetically diverse reductive dehalogenase-homologous genes in deep subseafloor sedimentary metagenomes.</title>
        <authorList>
            <person name="Kawai M."/>
            <person name="Futagami T."/>
            <person name="Toyoda A."/>
            <person name="Takaki Y."/>
            <person name="Nishi S."/>
            <person name="Hori S."/>
            <person name="Arai W."/>
            <person name="Tsubouchi T."/>
            <person name="Morono Y."/>
            <person name="Uchiyama I."/>
            <person name="Ito T."/>
            <person name="Fujiyama A."/>
            <person name="Inagaki F."/>
            <person name="Takami H."/>
        </authorList>
    </citation>
    <scope>NUCLEOTIDE SEQUENCE</scope>
    <source>
        <strain evidence="1">Expedition CK06-06</strain>
    </source>
</reference>
<dbReference type="GO" id="GO:0003676">
    <property type="term" value="F:nucleic acid binding"/>
    <property type="evidence" value="ECO:0007669"/>
    <property type="project" value="InterPro"/>
</dbReference>
<accession>X0ZCH7</accession>
<dbReference type="InterPro" id="IPR036397">
    <property type="entry name" value="RNaseH_sf"/>
</dbReference>
<dbReference type="InterPro" id="IPR012337">
    <property type="entry name" value="RNaseH-like_sf"/>
</dbReference>
<organism evidence="1">
    <name type="scientific">marine sediment metagenome</name>
    <dbReference type="NCBI Taxonomy" id="412755"/>
    <lineage>
        <taxon>unclassified sequences</taxon>
        <taxon>metagenomes</taxon>
        <taxon>ecological metagenomes</taxon>
    </lineage>
</organism>
<sequence>MENNYYVLGIDEAGYGPDIGPLVVTSSLFRLSEKYHSEKFWETLSEIVSKKTKEFPEKVIVSDSKDIFKNHPKNYLIGETTALCSYCLLYPVPLNFQEFLQNIFLDNLDLFQKRCKTFSKYTYRMCWGNNNFFSEDPLNSKNLNPKPYINDLFPKLKKVIKSSGIDLIDIKSIVLCPHLYNKSITKKGKLFLNYLQFERLIENALKRILIENISVKDKEETVKLEKKYKKETINFKKNEQKNNLNSIFVIADKLGSKKYYINYLKSGLLGDFKIKILEQNRNISSYELSNSLAVRISFIKEGDKTHFPIALSSVFSKYIRERFIKNINEFFATKIQNLKPTKGYAYKIEKFIEVTNDVRMWVQLRF</sequence>
<dbReference type="Gene3D" id="3.30.420.10">
    <property type="entry name" value="Ribonuclease H-like superfamily/Ribonuclease H"/>
    <property type="match status" value="2"/>
</dbReference>
<comment type="caution">
    <text evidence="1">The sequence shown here is derived from an EMBL/GenBank/DDBJ whole genome shotgun (WGS) entry which is preliminary data.</text>
</comment>